<dbReference type="Pfam" id="PF00805">
    <property type="entry name" value="Pentapeptide"/>
    <property type="match status" value="1"/>
</dbReference>
<dbReference type="AlphaFoldDB" id="A0A6I4UHM3"/>
<evidence type="ECO:0000313" key="3">
    <source>
        <dbReference type="Proteomes" id="UP000430021"/>
    </source>
</evidence>
<dbReference type="Gene3D" id="2.160.20.80">
    <property type="entry name" value="E3 ubiquitin-protein ligase SopA"/>
    <property type="match status" value="1"/>
</dbReference>
<name>A0A6I4UHM3_9SPHN</name>
<dbReference type="PANTHER" id="PTHR14136:SF17">
    <property type="entry name" value="BTB_POZ DOMAIN-CONTAINING PROTEIN KCTD9"/>
    <property type="match status" value="1"/>
</dbReference>
<reference evidence="2 3" key="1">
    <citation type="submission" date="2019-12" db="EMBL/GenBank/DDBJ databases">
        <title>Genomic-based taxomic classification of the family Erythrobacteraceae.</title>
        <authorList>
            <person name="Xu L."/>
        </authorList>
    </citation>
    <scope>NUCLEOTIDE SEQUENCE [LARGE SCALE GENOMIC DNA]</scope>
    <source>
        <strain evidence="2 3">JCM 10282</strain>
    </source>
</reference>
<comment type="caution">
    <text evidence="2">The sequence shown here is derived from an EMBL/GenBank/DDBJ whole genome shotgun (WGS) entry which is preliminary data.</text>
</comment>
<sequence length="511" mass="53893">MFTLAAALSLAAQAPVPGDAEDAAELEAIESCALPGEAPGARAKWAIIDARAMTSPADLAAALRAAPAGHRRIVRGGSFKGADMREPATLLANACLVSTDLDGTNWENTIVPGLRLVRVALTNAKATGARWSWGSMHGTNFAGTNFTGADLYGIRFVSAWQGADFGEVSFRAATLTDASFACGITVDEWCINATPDLTDANLTGADISALGLWDARMNLGVTLDNTTVSPRSLVNLGGARINGPLRLATYFTPTYPNGEYVPVTATISAEEARTIIDGTLAASAEVDRPSFDCAKAATPVETMICDEYEYVLRRYDLELAEVWRDLRAAGKGDLAAQRRWLKSRSACEDRACLSDLYEARLAVLRGQLGPGITLAPGQSVTYHGRLLPLPEAMRSGALYGRIVPVLIDASDQSVTLTGNPDGSIAATGSAIGGNAHMCDLGVEAARFDRATGWWSAVSAETGAKVPLFRIEGRRILFRYSGNLGGTPEEAGEFISCGARAGFADGLDLTPR</sequence>
<dbReference type="SUPFAM" id="SSF141571">
    <property type="entry name" value="Pentapeptide repeat-like"/>
    <property type="match status" value="1"/>
</dbReference>
<gene>
    <name evidence="1" type="ORF">FHS52_001318</name>
    <name evidence="2" type="ORF">GRI59_00010</name>
</gene>
<evidence type="ECO:0000313" key="1">
    <source>
        <dbReference type="EMBL" id="MBB3775375.1"/>
    </source>
</evidence>
<reference evidence="1 4" key="2">
    <citation type="submission" date="2020-08" db="EMBL/GenBank/DDBJ databases">
        <title>Genomic Encyclopedia of Type Strains, Phase IV (KMG-IV): sequencing the most valuable type-strain genomes for metagenomic binning, comparative biology and taxonomic classification.</title>
        <authorList>
            <person name="Goeker M."/>
        </authorList>
    </citation>
    <scope>NUCLEOTIDE SEQUENCE [LARGE SCALE GENOMIC DNA]</scope>
    <source>
        <strain evidence="1 4">DSM 8510</strain>
    </source>
</reference>
<protein>
    <submittedName>
        <fullName evidence="1">Uncharacterized protein YjbI with pentapeptide repeats</fullName>
    </submittedName>
</protein>
<dbReference type="EMBL" id="JACICE010000001">
    <property type="protein sequence ID" value="MBB3775375.1"/>
    <property type="molecule type" value="Genomic_DNA"/>
</dbReference>
<evidence type="ECO:0000313" key="2">
    <source>
        <dbReference type="EMBL" id="MXP37005.1"/>
    </source>
</evidence>
<dbReference type="Proteomes" id="UP000548685">
    <property type="component" value="Unassembled WGS sequence"/>
</dbReference>
<dbReference type="Proteomes" id="UP000430021">
    <property type="component" value="Unassembled WGS sequence"/>
</dbReference>
<dbReference type="InterPro" id="IPR051082">
    <property type="entry name" value="Pentapeptide-BTB/POZ_domain"/>
</dbReference>
<evidence type="ECO:0000313" key="4">
    <source>
        <dbReference type="Proteomes" id="UP000548685"/>
    </source>
</evidence>
<organism evidence="2 3">
    <name type="scientific">Erythrobacter ramosus</name>
    <dbReference type="NCBI Taxonomy" id="35811"/>
    <lineage>
        <taxon>Bacteria</taxon>
        <taxon>Pseudomonadati</taxon>
        <taxon>Pseudomonadota</taxon>
        <taxon>Alphaproteobacteria</taxon>
        <taxon>Sphingomonadales</taxon>
        <taxon>Erythrobacteraceae</taxon>
        <taxon>Erythrobacter/Porphyrobacter group</taxon>
        <taxon>Erythrobacter</taxon>
    </lineage>
</organism>
<dbReference type="OrthoDB" id="7593266at2"/>
<dbReference type="RefSeq" id="WP_160759189.1">
    <property type="nucleotide sequence ID" value="NZ_BAAADZ010000002.1"/>
</dbReference>
<keyword evidence="4" id="KW-1185">Reference proteome</keyword>
<dbReference type="InterPro" id="IPR001646">
    <property type="entry name" value="5peptide_repeat"/>
</dbReference>
<dbReference type="EMBL" id="WTYB01000001">
    <property type="protein sequence ID" value="MXP37005.1"/>
    <property type="molecule type" value="Genomic_DNA"/>
</dbReference>
<accession>A0A6I4UHM3</accession>
<dbReference type="PANTHER" id="PTHR14136">
    <property type="entry name" value="BTB_POZ DOMAIN-CONTAINING PROTEIN KCTD9"/>
    <property type="match status" value="1"/>
</dbReference>
<proteinExistence type="predicted"/>